<feature type="compositionally biased region" description="Low complexity" evidence="2">
    <location>
        <begin position="39"/>
        <end position="48"/>
    </location>
</feature>
<dbReference type="EMBL" id="JAAAJA010000118">
    <property type="protein sequence ID" value="KAG0261680.1"/>
    <property type="molecule type" value="Genomic_DNA"/>
</dbReference>
<feature type="region of interest" description="Disordered" evidence="2">
    <location>
        <begin position="73"/>
        <end position="104"/>
    </location>
</feature>
<feature type="compositionally biased region" description="Polar residues" evidence="2">
    <location>
        <begin position="73"/>
        <end position="93"/>
    </location>
</feature>
<evidence type="ECO:0000256" key="1">
    <source>
        <dbReference type="SAM" id="Coils"/>
    </source>
</evidence>
<dbReference type="Proteomes" id="UP000726737">
    <property type="component" value="Unassembled WGS sequence"/>
</dbReference>
<feature type="region of interest" description="Disordered" evidence="2">
    <location>
        <begin position="1"/>
        <end position="48"/>
    </location>
</feature>
<proteinExistence type="predicted"/>
<evidence type="ECO:0000313" key="3">
    <source>
        <dbReference type="EMBL" id="KAG0261680.1"/>
    </source>
</evidence>
<feature type="coiled-coil region" evidence="1">
    <location>
        <begin position="177"/>
        <end position="229"/>
    </location>
</feature>
<comment type="caution">
    <text evidence="3">The sequence shown here is derived from an EMBL/GenBank/DDBJ whole genome shotgun (WGS) entry which is preliminary data.</text>
</comment>
<keyword evidence="1" id="KW-0175">Coiled coil</keyword>
<protein>
    <submittedName>
        <fullName evidence="3">Uncharacterized protein</fullName>
    </submittedName>
</protein>
<dbReference type="AlphaFoldDB" id="A0A9P6Q7I9"/>
<evidence type="ECO:0000313" key="4">
    <source>
        <dbReference type="Proteomes" id="UP000726737"/>
    </source>
</evidence>
<accession>A0A9P6Q7I9</accession>
<feature type="compositionally biased region" description="Polar residues" evidence="2">
    <location>
        <begin position="1"/>
        <end position="28"/>
    </location>
</feature>
<feature type="compositionally biased region" description="Basic residues" evidence="2">
    <location>
        <begin position="29"/>
        <end position="38"/>
    </location>
</feature>
<organism evidence="3 4">
    <name type="scientific">Mortierella polycephala</name>
    <dbReference type="NCBI Taxonomy" id="41804"/>
    <lineage>
        <taxon>Eukaryota</taxon>
        <taxon>Fungi</taxon>
        <taxon>Fungi incertae sedis</taxon>
        <taxon>Mucoromycota</taxon>
        <taxon>Mortierellomycotina</taxon>
        <taxon>Mortierellomycetes</taxon>
        <taxon>Mortierellales</taxon>
        <taxon>Mortierellaceae</taxon>
        <taxon>Mortierella</taxon>
    </lineage>
</organism>
<dbReference type="OrthoDB" id="2429646at2759"/>
<keyword evidence="4" id="KW-1185">Reference proteome</keyword>
<reference evidence="3" key="1">
    <citation type="journal article" date="2020" name="Fungal Divers.">
        <title>Resolving the Mortierellaceae phylogeny through synthesis of multi-gene phylogenetics and phylogenomics.</title>
        <authorList>
            <person name="Vandepol N."/>
            <person name="Liber J."/>
            <person name="Desiro A."/>
            <person name="Na H."/>
            <person name="Kennedy M."/>
            <person name="Barry K."/>
            <person name="Grigoriev I.V."/>
            <person name="Miller A.N."/>
            <person name="O'Donnell K."/>
            <person name="Stajich J.E."/>
            <person name="Bonito G."/>
        </authorList>
    </citation>
    <scope>NUCLEOTIDE SEQUENCE</scope>
    <source>
        <strain evidence="3">KOD948</strain>
    </source>
</reference>
<sequence>MASEQNSLSRHPNSPLQSPTEPLQASQQPRRRLLHRRSNSSNSNSTATTSVSYLQTAAAAVIANAHQTYFQHGNDSQLSSSRSITSNDLQQQIGGPDSLPHYLEDIPSSAYMQNPDHMNTGNRGRVGQWDYGHELGFENSATEPYALDQLQHKHLLQQTTTPQRFDKERERYLLNIIDQLEQEMTILRHANGELQMDLSENEEKIGHLMAEQDFKLRQLKEEYDRSSQEAMTRMKRSFDEALQRCRREEAQRLRNIRGELQQAHSMNKDLQGTLNVLHQDALEIEREQSRDMDVLGASLEHHIIPCLDQFLGTPLKSKLPLPEQQSNSIWDLAHGPSQEDQWNTGTASQSTSDIADKHPLEHNVALRDRRSCKTPSGQKCLALVEYIQTSLSEALSNNPFTYTNDPGHDRLFRDKDDHRFSHDRIRKKRYSDSSTSSGKTIVVPRYQNIHSSDPIIGPFQDREQDIKQFLQECLEQQHMDHQKEITRIKEDCVRVYRESLEDVRAELMATIRTKKGAGRADIQT</sequence>
<evidence type="ECO:0000256" key="2">
    <source>
        <dbReference type="SAM" id="MobiDB-lite"/>
    </source>
</evidence>
<gene>
    <name evidence="3" type="ORF">BG011_000776</name>
</gene>
<name>A0A9P6Q7I9_9FUNG</name>